<feature type="transmembrane region" description="Helical" evidence="1">
    <location>
        <begin position="33"/>
        <end position="52"/>
    </location>
</feature>
<evidence type="ECO:0000313" key="3">
    <source>
        <dbReference type="Proteomes" id="UP000018877"/>
    </source>
</evidence>
<organism evidence="2 3">
    <name type="scientific">Neobacillus vireti LMG 21834</name>
    <dbReference type="NCBI Taxonomy" id="1131730"/>
    <lineage>
        <taxon>Bacteria</taxon>
        <taxon>Bacillati</taxon>
        <taxon>Bacillota</taxon>
        <taxon>Bacilli</taxon>
        <taxon>Bacillales</taxon>
        <taxon>Bacillaceae</taxon>
        <taxon>Neobacillus</taxon>
    </lineage>
</organism>
<sequence>MVALYFMLYWHFWVMVILVLLLSGLICALFPRLNFLIILLASGFIGYLYPLIIEVEDLTLFTVVTNIVFSLIGIGYVKFFFFLKKKAEEYQDSEI</sequence>
<proteinExistence type="predicted"/>
<evidence type="ECO:0000256" key="1">
    <source>
        <dbReference type="SAM" id="Phobius"/>
    </source>
</evidence>
<dbReference type="Proteomes" id="UP000018877">
    <property type="component" value="Unassembled WGS sequence"/>
</dbReference>
<keyword evidence="1" id="KW-1133">Transmembrane helix</keyword>
<reference evidence="2 3" key="1">
    <citation type="journal article" date="2014" name="Environ. Microbiol.">
        <title>The nitrate-ammonifying and nosZ-carrying bacterium Bacillus vireti is a potent source and sink for nitric and nitrous oxide under high nitrate conditions.</title>
        <authorList>
            <person name="Mania D."/>
            <person name="Heylen K."/>
            <person name="van Spanning R.J."/>
            <person name="Frostegard A."/>
        </authorList>
    </citation>
    <scope>NUCLEOTIDE SEQUENCE [LARGE SCALE GENOMIC DNA]</scope>
    <source>
        <strain evidence="2 3">LMG 21834</strain>
    </source>
</reference>
<feature type="transmembrane region" description="Helical" evidence="1">
    <location>
        <begin position="6"/>
        <end position="26"/>
    </location>
</feature>
<feature type="transmembrane region" description="Helical" evidence="1">
    <location>
        <begin position="58"/>
        <end position="81"/>
    </location>
</feature>
<dbReference type="AlphaFoldDB" id="A0AB94IMT1"/>
<comment type="caution">
    <text evidence="2">The sequence shown here is derived from an EMBL/GenBank/DDBJ whole genome shotgun (WGS) entry which is preliminary data.</text>
</comment>
<keyword evidence="1" id="KW-0472">Membrane</keyword>
<evidence type="ECO:0000313" key="2">
    <source>
        <dbReference type="EMBL" id="ETI68263.1"/>
    </source>
</evidence>
<gene>
    <name evidence="2" type="ORF">BAVI_13414</name>
</gene>
<protein>
    <submittedName>
        <fullName evidence="2">Uncharacterized protein</fullName>
    </submittedName>
</protein>
<dbReference type="RefSeq" id="WP_024028866.1">
    <property type="nucleotide sequence ID" value="NZ_ALAN01000073.1"/>
</dbReference>
<keyword evidence="3" id="KW-1185">Reference proteome</keyword>
<keyword evidence="1" id="KW-0812">Transmembrane</keyword>
<accession>A0AB94IMT1</accession>
<dbReference type="EMBL" id="ALAN01000073">
    <property type="protein sequence ID" value="ETI68263.1"/>
    <property type="molecule type" value="Genomic_DNA"/>
</dbReference>
<name>A0AB94IMT1_9BACI</name>